<dbReference type="Proteomes" id="UP000315295">
    <property type="component" value="Unassembled WGS sequence"/>
</dbReference>
<proteinExistence type="predicted"/>
<gene>
    <name evidence="3" type="ORF">C1H46_025826</name>
</gene>
<keyword evidence="2" id="KW-0472">Membrane</keyword>
<evidence type="ECO:0000256" key="1">
    <source>
        <dbReference type="SAM" id="MobiDB-lite"/>
    </source>
</evidence>
<feature type="region of interest" description="Disordered" evidence="1">
    <location>
        <begin position="1"/>
        <end position="24"/>
    </location>
</feature>
<keyword evidence="2" id="KW-1133">Transmembrane helix</keyword>
<dbReference type="AlphaFoldDB" id="A0A540LQ60"/>
<keyword evidence="2" id="KW-0812">Transmembrane</keyword>
<comment type="caution">
    <text evidence="3">The sequence shown here is derived from an EMBL/GenBank/DDBJ whole genome shotgun (WGS) entry which is preliminary data.</text>
</comment>
<accession>A0A540LQ60</accession>
<reference evidence="3 4" key="1">
    <citation type="journal article" date="2019" name="G3 (Bethesda)">
        <title>Sequencing of a Wild Apple (Malus baccata) Genome Unravels the Differences Between Cultivated and Wild Apple Species Regarding Disease Resistance and Cold Tolerance.</title>
        <authorList>
            <person name="Chen X."/>
        </authorList>
    </citation>
    <scope>NUCLEOTIDE SEQUENCE [LARGE SCALE GENOMIC DNA]</scope>
    <source>
        <strain evidence="4">cv. Shandingzi</strain>
        <tissue evidence="3">Leaves</tissue>
    </source>
</reference>
<dbReference type="EMBL" id="VIEB01000505">
    <property type="protein sequence ID" value="TQD88627.1"/>
    <property type="molecule type" value="Genomic_DNA"/>
</dbReference>
<keyword evidence="4" id="KW-1185">Reference proteome</keyword>
<evidence type="ECO:0000313" key="3">
    <source>
        <dbReference type="EMBL" id="TQD88627.1"/>
    </source>
</evidence>
<feature type="region of interest" description="Disordered" evidence="1">
    <location>
        <begin position="63"/>
        <end position="85"/>
    </location>
</feature>
<dbReference type="STRING" id="106549.A0A540LQ60"/>
<sequence>MPSLKRCRLGESSGEDDDNSGRKKRKTNRYYLLNLLSKVAAGIIPVNLHGLLGLVGAAGIIPKSPAPPRMKSKNRESAATAKTEV</sequence>
<feature type="transmembrane region" description="Helical" evidence="2">
    <location>
        <begin position="31"/>
        <end position="61"/>
    </location>
</feature>
<name>A0A540LQ60_MALBA</name>
<protein>
    <submittedName>
        <fullName evidence="3">Uncharacterized protein</fullName>
    </submittedName>
</protein>
<evidence type="ECO:0000313" key="4">
    <source>
        <dbReference type="Proteomes" id="UP000315295"/>
    </source>
</evidence>
<evidence type="ECO:0000256" key="2">
    <source>
        <dbReference type="SAM" id="Phobius"/>
    </source>
</evidence>
<organism evidence="3 4">
    <name type="scientific">Malus baccata</name>
    <name type="common">Siberian crab apple</name>
    <name type="synonym">Pyrus baccata</name>
    <dbReference type="NCBI Taxonomy" id="106549"/>
    <lineage>
        <taxon>Eukaryota</taxon>
        <taxon>Viridiplantae</taxon>
        <taxon>Streptophyta</taxon>
        <taxon>Embryophyta</taxon>
        <taxon>Tracheophyta</taxon>
        <taxon>Spermatophyta</taxon>
        <taxon>Magnoliopsida</taxon>
        <taxon>eudicotyledons</taxon>
        <taxon>Gunneridae</taxon>
        <taxon>Pentapetalae</taxon>
        <taxon>rosids</taxon>
        <taxon>fabids</taxon>
        <taxon>Rosales</taxon>
        <taxon>Rosaceae</taxon>
        <taxon>Amygdaloideae</taxon>
        <taxon>Maleae</taxon>
        <taxon>Malus</taxon>
    </lineage>
</organism>